<evidence type="ECO:0000313" key="1">
    <source>
        <dbReference type="EMBL" id="KAH3769198.1"/>
    </source>
</evidence>
<reference evidence="1" key="2">
    <citation type="submission" date="2020-11" db="EMBL/GenBank/DDBJ databases">
        <authorList>
            <person name="McCartney M.A."/>
            <person name="Auch B."/>
            <person name="Kono T."/>
            <person name="Mallez S."/>
            <person name="Becker A."/>
            <person name="Gohl D.M."/>
            <person name="Silverstein K.A.T."/>
            <person name="Koren S."/>
            <person name="Bechman K.B."/>
            <person name="Herman A."/>
            <person name="Abrahante J.E."/>
            <person name="Garbe J."/>
        </authorList>
    </citation>
    <scope>NUCLEOTIDE SEQUENCE</scope>
    <source>
        <strain evidence="1">Duluth1</strain>
        <tissue evidence="1">Whole animal</tissue>
    </source>
</reference>
<reference evidence="1" key="1">
    <citation type="journal article" date="2019" name="bioRxiv">
        <title>The Genome of the Zebra Mussel, Dreissena polymorpha: A Resource for Invasive Species Research.</title>
        <authorList>
            <person name="McCartney M.A."/>
            <person name="Auch B."/>
            <person name="Kono T."/>
            <person name="Mallez S."/>
            <person name="Zhang Y."/>
            <person name="Obille A."/>
            <person name="Becker A."/>
            <person name="Abrahante J.E."/>
            <person name="Garbe J."/>
            <person name="Badalamenti J.P."/>
            <person name="Herman A."/>
            <person name="Mangelson H."/>
            <person name="Liachko I."/>
            <person name="Sullivan S."/>
            <person name="Sone E.D."/>
            <person name="Koren S."/>
            <person name="Silverstein K.A.T."/>
            <person name="Beckman K.B."/>
            <person name="Gohl D.M."/>
        </authorList>
    </citation>
    <scope>NUCLEOTIDE SEQUENCE</scope>
    <source>
        <strain evidence="1">Duluth1</strain>
        <tissue evidence="1">Whole animal</tissue>
    </source>
</reference>
<dbReference type="EMBL" id="JAIWYP010000009">
    <property type="protein sequence ID" value="KAH3769198.1"/>
    <property type="molecule type" value="Genomic_DNA"/>
</dbReference>
<accession>A0A9D4DXV5</accession>
<dbReference type="AlphaFoldDB" id="A0A9D4DXV5"/>
<gene>
    <name evidence="1" type="ORF">DPMN_170446</name>
</gene>
<protein>
    <submittedName>
        <fullName evidence="1">Uncharacterized protein</fullName>
    </submittedName>
</protein>
<comment type="caution">
    <text evidence="1">The sequence shown here is derived from an EMBL/GenBank/DDBJ whole genome shotgun (WGS) entry which is preliminary data.</text>
</comment>
<evidence type="ECO:0000313" key="2">
    <source>
        <dbReference type="Proteomes" id="UP000828390"/>
    </source>
</evidence>
<dbReference type="Proteomes" id="UP000828390">
    <property type="component" value="Unassembled WGS sequence"/>
</dbReference>
<proteinExistence type="predicted"/>
<keyword evidence="2" id="KW-1185">Reference proteome</keyword>
<sequence length="73" mass="8204">MMPGQNPEKQDCHAEIWTSGMYGKEINKSVNPFLHCETKLPNSIVSMIESKPFNNLAKEVDVHTVILSENLSC</sequence>
<name>A0A9D4DXV5_DREPO</name>
<organism evidence="1 2">
    <name type="scientific">Dreissena polymorpha</name>
    <name type="common">Zebra mussel</name>
    <name type="synonym">Mytilus polymorpha</name>
    <dbReference type="NCBI Taxonomy" id="45954"/>
    <lineage>
        <taxon>Eukaryota</taxon>
        <taxon>Metazoa</taxon>
        <taxon>Spiralia</taxon>
        <taxon>Lophotrochozoa</taxon>
        <taxon>Mollusca</taxon>
        <taxon>Bivalvia</taxon>
        <taxon>Autobranchia</taxon>
        <taxon>Heteroconchia</taxon>
        <taxon>Euheterodonta</taxon>
        <taxon>Imparidentia</taxon>
        <taxon>Neoheterodontei</taxon>
        <taxon>Myida</taxon>
        <taxon>Dreissenoidea</taxon>
        <taxon>Dreissenidae</taxon>
        <taxon>Dreissena</taxon>
    </lineage>
</organism>